<dbReference type="Proteomes" id="UP001652623">
    <property type="component" value="Chromosome 3"/>
</dbReference>
<evidence type="ECO:0000256" key="1">
    <source>
        <dbReference type="ARBA" id="ARBA00000900"/>
    </source>
</evidence>
<dbReference type="PANTHER" id="PTHR45977:SF42">
    <property type="entry name" value="RING_U-BOX SUPERFAMILY PROTEIN"/>
    <property type="match status" value="1"/>
</dbReference>
<organism evidence="15 16">
    <name type="scientific">Ziziphus jujuba</name>
    <name type="common">Chinese jujube</name>
    <name type="synonym">Ziziphus sativa</name>
    <dbReference type="NCBI Taxonomy" id="326968"/>
    <lineage>
        <taxon>Eukaryota</taxon>
        <taxon>Viridiplantae</taxon>
        <taxon>Streptophyta</taxon>
        <taxon>Embryophyta</taxon>
        <taxon>Tracheophyta</taxon>
        <taxon>Spermatophyta</taxon>
        <taxon>Magnoliopsida</taxon>
        <taxon>eudicotyledons</taxon>
        <taxon>Gunneridae</taxon>
        <taxon>Pentapetalae</taxon>
        <taxon>rosids</taxon>
        <taxon>fabids</taxon>
        <taxon>Rosales</taxon>
        <taxon>Rhamnaceae</taxon>
        <taxon>Paliureae</taxon>
        <taxon>Ziziphus</taxon>
    </lineage>
</organism>
<dbReference type="SMART" id="SM00184">
    <property type="entry name" value="RING"/>
    <property type="match status" value="1"/>
</dbReference>
<keyword evidence="6" id="KW-0479">Metal-binding</keyword>
<dbReference type="Pfam" id="PF13639">
    <property type="entry name" value="zf-RING_2"/>
    <property type="match status" value="1"/>
</dbReference>
<proteinExistence type="predicted"/>
<comment type="catalytic activity">
    <reaction evidence="1">
        <text>S-ubiquitinyl-[E2 ubiquitin-conjugating enzyme]-L-cysteine + [acceptor protein]-L-lysine = [E2 ubiquitin-conjugating enzyme]-L-cysteine + N(6)-ubiquitinyl-[acceptor protein]-L-lysine.</text>
        <dbReference type="EC" id="2.3.2.27"/>
    </reaction>
</comment>
<accession>A0ABM3IR67</accession>
<evidence type="ECO:0000313" key="15">
    <source>
        <dbReference type="Proteomes" id="UP001652623"/>
    </source>
</evidence>
<dbReference type="PROSITE" id="PS50089">
    <property type="entry name" value="ZF_RING_2"/>
    <property type="match status" value="1"/>
</dbReference>
<evidence type="ECO:0000259" key="14">
    <source>
        <dbReference type="PROSITE" id="PS50089"/>
    </source>
</evidence>
<dbReference type="PANTHER" id="PTHR45977">
    <property type="entry name" value="TARGET OF ERK KINASE MPK-1"/>
    <property type="match status" value="1"/>
</dbReference>
<dbReference type="SUPFAM" id="SSF57850">
    <property type="entry name" value="RING/U-box"/>
    <property type="match status" value="1"/>
</dbReference>
<reference evidence="16" key="1">
    <citation type="submission" date="2025-08" db="UniProtKB">
        <authorList>
            <consortium name="RefSeq"/>
        </authorList>
    </citation>
    <scope>IDENTIFICATION</scope>
    <source>
        <tissue evidence="16">Seedling</tissue>
    </source>
</reference>
<evidence type="ECO:0000256" key="5">
    <source>
        <dbReference type="ARBA" id="ARBA00022692"/>
    </source>
</evidence>
<dbReference type="EC" id="2.3.2.27" evidence="3"/>
<dbReference type="InterPro" id="IPR013083">
    <property type="entry name" value="Znf_RING/FYVE/PHD"/>
</dbReference>
<evidence type="ECO:0000256" key="3">
    <source>
        <dbReference type="ARBA" id="ARBA00012483"/>
    </source>
</evidence>
<evidence type="ECO:0000256" key="12">
    <source>
        <dbReference type="PROSITE-ProRule" id="PRU00175"/>
    </source>
</evidence>
<feature type="transmembrane region" description="Helical" evidence="13">
    <location>
        <begin position="212"/>
        <end position="241"/>
    </location>
</feature>
<protein>
    <recommendedName>
        <fullName evidence="3">RING-type E3 ubiquitin transferase</fullName>
        <ecNumber evidence="3">2.3.2.27</ecNumber>
    </recommendedName>
</protein>
<keyword evidence="9" id="KW-0862">Zinc</keyword>
<sequence>MDSSPLLGDSPSRRIIRRTSPPLRRAARLLRRASGRQMMLRQPSVQVRENAAEELEERQRDWAYSKPIVVLDVVWNLALVVVGFVVLGLSMEEKPSVPLRLWVCGYAVQCVVHIGCVVAEYLRRCDVDTEVVESNGDWECGMDSNSGSESDGDDYATDCNEIDTDSRSNFFAMSVAKHLESANSMFSFIWWVVGFYWVTADGQNLTSDSPQLYWLSITFLAIDVVVVLLCIIAACVVGIAVCCCLPCIIAILYVITDQVGATEEEIDRLPKFKFQTTGDIQKVNGDIQESCGGIMTECDTDSPIEHALSKEHAECCICLSAYENGMELRELPCLHHFHRACIDKWLRINAICPLCKFNILKPNNQNVSEV</sequence>
<comment type="subcellular location">
    <subcellularLocation>
        <location evidence="2">Membrane</location>
        <topology evidence="2">Multi-pass membrane protein</topology>
    </subcellularLocation>
</comment>
<evidence type="ECO:0000256" key="13">
    <source>
        <dbReference type="SAM" id="Phobius"/>
    </source>
</evidence>
<evidence type="ECO:0000256" key="9">
    <source>
        <dbReference type="ARBA" id="ARBA00022833"/>
    </source>
</evidence>
<keyword evidence="7 12" id="KW-0863">Zinc-finger</keyword>
<keyword evidence="11 13" id="KW-0472">Membrane</keyword>
<evidence type="ECO:0000256" key="8">
    <source>
        <dbReference type="ARBA" id="ARBA00022786"/>
    </source>
</evidence>
<evidence type="ECO:0000256" key="4">
    <source>
        <dbReference type="ARBA" id="ARBA00022679"/>
    </source>
</evidence>
<keyword evidence="15" id="KW-1185">Reference proteome</keyword>
<evidence type="ECO:0000256" key="2">
    <source>
        <dbReference type="ARBA" id="ARBA00004141"/>
    </source>
</evidence>
<dbReference type="GeneID" id="107423540"/>
<feature type="domain" description="RING-type" evidence="14">
    <location>
        <begin position="315"/>
        <end position="356"/>
    </location>
</feature>
<dbReference type="InterPro" id="IPR001841">
    <property type="entry name" value="Znf_RING"/>
</dbReference>
<name>A0ABM3IR67_ZIZJJ</name>
<keyword evidence="8" id="KW-0833">Ubl conjugation pathway</keyword>
<gene>
    <name evidence="16" type="primary">LOC107423540</name>
</gene>
<evidence type="ECO:0000256" key="10">
    <source>
        <dbReference type="ARBA" id="ARBA00022989"/>
    </source>
</evidence>
<dbReference type="Gene3D" id="3.30.40.10">
    <property type="entry name" value="Zinc/RING finger domain, C3HC4 (zinc finger)"/>
    <property type="match status" value="1"/>
</dbReference>
<keyword evidence="10 13" id="KW-1133">Transmembrane helix</keyword>
<feature type="transmembrane region" description="Helical" evidence="13">
    <location>
        <begin position="182"/>
        <end position="200"/>
    </location>
</feature>
<evidence type="ECO:0000256" key="6">
    <source>
        <dbReference type="ARBA" id="ARBA00022723"/>
    </source>
</evidence>
<keyword evidence="4" id="KW-0808">Transferase</keyword>
<evidence type="ECO:0000256" key="7">
    <source>
        <dbReference type="ARBA" id="ARBA00022771"/>
    </source>
</evidence>
<dbReference type="RefSeq" id="XP_048333861.1">
    <property type="nucleotide sequence ID" value="XM_048477904.2"/>
</dbReference>
<keyword evidence="5 13" id="KW-0812">Transmembrane</keyword>
<evidence type="ECO:0000256" key="11">
    <source>
        <dbReference type="ARBA" id="ARBA00023136"/>
    </source>
</evidence>
<feature type="transmembrane region" description="Helical" evidence="13">
    <location>
        <begin position="68"/>
        <end position="89"/>
    </location>
</feature>
<evidence type="ECO:0000313" key="16">
    <source>
        <dbReference type="RefSeq" id="XP_048333861.1"/>
    </source>
</evidence>